<keyword evidence="2" id="KW-1185">Reference proteome</keyword>
<accession>A0ABQ8CBV9</accession>
<gene>
    <name evidence="1" type="ORF">HID58_029007</name>
</gene>
<evidence type="ECO:0000313" key="2">
    <source>
        <dbReference type="Proteomes" id="UP000824890"/>
    </source>
</evidence>
<organism evidence="1 2">
    <name type="scientific">Brassica napus</name>
    <name type="common">Rape</name>
    <dbReference type="NCBI Taxonomy" id="3708"/>
    <lineage>
        <taxon>Eukaryota</taxon>
        <taxon>Viridiplantae</taxon>
        <taxon>Streptophyta</taxon>
        <taxon>Embryophyta</taxon>
        <taxon>Tracheophyta</taxon>
        <taxon>Spermatophyta</taxon>
        <taxon>Magnoliopsida</taxon>
        <taxon>eudicotyledons</taxon>
        <taxon>Gunneridae</taxon>
        <taxon>Pentapetalae</taxon>
        <taxon>rosids</taxon>
        <taxon>malvids</taxon>
        <taxon>Brassicales</taxon>
        <taxon>Brassicaceae</taxon>
        <taxon>Brassiceae</taxon>
        <taxon>Brassica</taxon>
    </lineage>
</organism>
<evidence type="ECO:0000313" key="1">
    <source>
        <dbReference type="EMBL" id="KAH0914562.1"/>
    </source>
</evidence>
<protein>
    <submittedName>
        <fullName evidence="1">Uncharacterized protein</fullName>
    </submittedName>
</protein>
<proteinExistence type="predicted"/>
<reference evidence="1 2" key="1">
    <citation type="submission" date="2021-05" db="EMBL/GenBank/DDBJ databases">
        <title>Genome Assembly of Synthetic Allotetraploid Brassica napus Reveals Homoeologous Exchanges between Subgenomes.</title>
        <authorList>
            <person name="Davis J.T."/>
        </authorList>
    </citation>
    <scope>NUCLEOTIDE SEQUENCE [LARGE SCALE GENOMIC DNA]</scope>
    <source>
        <strain evidence="2">cv. Da-Ae</strain>
        <tissue evidence="1">Seedling</tissue>
    </source>
</reference>
<dbReference type="Proteomes" id="UP000824890">
    <property type="component" value="Unassembled WGS sequence"/>
</dbReference>
<sequence length="51" mass="5526">MVRLVESLIKSPTLNLVVCLIVEKLAVCSIVEHLVVVPIVELAGLHPTAEH</sequence>
<comment type="caution">
    <text evidence="1">The sequence shown here is derived from an EMBL/GenBank/DDBJ whole genome shotgun (WGS) entry which is preliminary data.</text>
</comment>
<name>A0ABQ8CBV9_BRANA</name>
<dbReference type="EMBL" id="JAGKQM010000008">
    <property type="protein sequence ID" value="KAH0914562.1"/>
    <property type="molecule type" value="Genomic_DNA"/>
</dbReference>